<protein>
    <submittedName>
        <fullName evidence="4">Frataxin homolog CyaY, facilitates Fe-S cluster assembly, interacts with IscS</fullName>
    </submittedName>
</protein>
<comment type="similarity">
    <text evidence="1">Belongs to the frataxin family.</text>
</comment>
<dbReference type="EMBL" id="UOFE01000029">
    <property type="protein sequence ID" value="VAW52551.1"/>
    <property type="molecule type" value="Genomic_DNA"/>
</dbReference>
<name>A0A3B0WBA0_9ZZZZ</name>
<dbReference type="SMART" id="SM01219">
    <property type="entry name" value="Frataxin_Cyay"/>
    <property type="match status" value="1"/>
</dbReference>
<evidence type="ECO:0000256" key="1">
    <source>
        <dbReference type="ARBA" id="ARBA00008183"/>
    </source>
</evidence>
<dbReference type="PROSITE" id="PS50810">
    <property type="entry name" value="FRATAXIN_2"/>
    <property type="match status" value="1"/>
</dbReference>
<dbReference type="InterPro" id="IPR047584">
    <property type="entry name" value="CyaY"/>
</dbReference>
<sequence>MNESEFQEIAEQTIEDIQDAIDNIEADIDYDEIGGVLTLEFENGSKIIFSKQGAMNQLWMAAISGGFHFDYNETEELWICNSGENEELYKMLSRLATEQAGEDVTLSMS</sequence>
<keyword evidence="3" id="KW-0408">Iron</keyword>
<dbReference type="GO" id="GO:0008198">
    <property type="term" value="F:ferrous iron binding"/>
    <property type="evidence" value="ECO:0007669"/>
    <property type="project" value="TreeGrafter"/>
</dbReference>
<dbReference type="GO" id="GO:0005829">
    <property type="term" value="C:cytosol"/>
    <property type="evidence" value="ECO:0007669"/>
    <property type="project" value="TreeGrafter"/>
</dbReference>
<gene>
    <name evidence="4" type="ORF">MNBD_GAMMA05-872</name>
</gene>
<evidence type="ECO:0000256" key="3">
    <source>
        <dbReference type="ARBA" id="ARBA00023004"/>
    </source>
</evidence>
<evidence type="ECO:0000256" key="2">
    <source>
        <dbReference type="ARBA" id="ARBA00022723"/>
    </source>
</evidence>
<organism evidence="4">
    <name type="scientific">hydrothermal vent metagenome</name>
    <dbReference type="NCBI Taxonomy" id="652676"/>
    <lineage>
        <taxon>unclassified sequences</taxon>
        <taxon>metagenomes</taxon>
        <taxon>ecological metagenomes</taxon>
    </lineage>
</organism>
<reference evidence="4" key="1">
    <citation type="submission" date="2018-06" db="EMBL/GenBank/DDBJ databases">
        <authorList>
            <person name="Zhirakovskaya E."/>
        </authorList>
    </citation>
    <scope>NUCLEOTIDE SEQUENCE</scope>
</reference>
<dbReference type="SUPFAM" id="SSF55387">
    <property type="entry name" value="Frataxin/Nqo15-like"/>
    <property type="match status" value="1"/>
</dbReference>
<dbReference type="InterPro" id="IPR036524">
    <property type="entry name" value="Frataxin/CyaY_sf"/>
</dbReference>
<accession>A0A3B0WBA0</accession>
<dbReference type="Pfam" id="PF01491">
    <property type="entry name" value="Frataxin_Cyay"/>
    <property type="match status" value="1"/>
</dbReference>
<keyword evidence="2" id="KW-0479">Metal-binding</keyword>
<dbReference type="GO" id="GO:0008199">
    <property type="term" value="F:ferric iron binding"/>
    <property type="evidence" value="ECO:0007669"/>
    <property type="project" value="InterPro"/>
</dbReference>
<dbReference type="NCBIfam" id="TIGR03421">
    <property type="entry name" value="FeS_CyaY"/>
    <property type="match status" value="1"/>
</dbReference>
<dbReference type="HAMAP" id="MF_00142">
    <property type="entry name" value="CyaY"/>
    <property type="match status" value="1"/>
</dbReference>
<dbReference type="InterPro" id="IPR020895">
    <property type="entry name" value="Frataxin_CS"/>
</dbReference>
<dbReference type="PROSITE" id="PS01344">
    <property type="entry name" value="FRATAXIN_1"/>
    <property type="match status" value="1"/>
</dbReference>
<dbReference type="PANTHER" id="PTHR16821:SF2">
    <property type="entry name" value="FRATAXIN, MITOCHONDRIAL"/>
    <property type="match status" value="1"/>
</dbReference>
<dbReference type="Gene3D" id="3.30.920.10">
    <property type="entry name" value="Frataxin/CyaY"/>
    <property type="match status" value="1"/>
</dbReference>
<proteinExistence type="inferred from homology"/>
<dbReference type="AlphaFoldDB" id="A0A3B0WBA0"/>
<dbReference type="PANTHER" id="PTHR16821">
    <property type="entry name" value="FRATAXIN"/>
    <property type="match status" value="1"/>
</dbReference>
<dbReference type="InterPro" id="IPR002908">
    <property type="entry name" value="Frataxin/CyaY"/>
</dbReference>
<evidence type="ECO:0000313" key="4">
    <source>
        <dbReference type="EMBL" id="VAW52551.1"/>
    </source>
</evidence>
<dbReference type="GO" id="GO:0016226">
    <property type="term" value="P:iron-sulfur cluster assembly"/>
    <property type="evidence" value="ECO:0007669"/>
    <property type="project" value="InterPro"/>
</dbReference>